<protein>
    <submittedName>
        <fullName evidence="1">Uncharacterized protein</fullName>
    </submittedName>
</protein>
<dbReference type="AlphaFoldDB" id="A0A2P2J7A8"/>
<dbReference type="EMBL" id="GGEC01008889">
    <property type="protein sequence ID" value="MBW89372.1"/>
    <property type="molecule type" value="Transcribed_RNA"/>
</dbReference>
<proteinExistence type="predicted"/>
<name>A0A2P2J7A8_RHIMU</name>
<reference evidence="1" key="1">
    <citation type="submission" date="2018-02" db="EMBL/GenBank/DDBJ databases">
        <title>Rhizophora mucronata_Transcriptome.</title>
        <authorList>
            <person name="Meera S.P."/>
            <person name="Sreeshan A."/>
            <person name="Augustine A."/>
        </authorList>
    </citation>
    <scope>NUCLEOTIDE SEQUENCE</scope>
    <source>
        <tissue evidence="1">Leaf</tissue>
    </source>
</reference>
<sequence>MRLMVCLRKFTLKRNREKINGSLLHCRWIGETRIDQRFPSIVNVAGTIKITIRKRCPVPKIWTRNSISGVLRLGNKNSPTLCSSVWNFDTSSASVIFGFQIAILSGILGPPFLEDTARRLNGRRCPINDLHSLNAVPLIFGDFQNLLEILVLLLQVHFLTVVTTAINICSQFLGDVFETYLLPLAIHSVSPHVQVRFPVTRNPKSRATYAPISSYIDRHRLL</sequence>
<organism evidence="1">
    <name type="scientific">Rhizophora mucronata</name>
    <name type="common">Asiatic mangrove</name>
    <dbReference type="NCBI Taxonomy" id="61149"/>
    <lineage>
        <taxon>Eukaryota</taxon>
        <taxon>Viridiplantae</taxon>
        <taxon>Streptophyta</taxon>
        <taxon>Embryophyta</taxon>
        <taxon>Tracheophyta</taxon>
        <taxon>Spermatophyta</taxon>
        <taxon>Magnoliopsida</taxon>
        <taxon>eudicotyledons</taxon>
        <taxon>Gunneridae</taxon>
        <taxon>Pentapetalae</taxon>
        <taxon>rosids</taxon>
        <taxon>fabids</taxon>
        <taxon>Malpighiales</taxon>
        <taxon>Rhizophoraceae</taxon>
        <taxon>Rhizophora</taxon>
    </lineage>
</organism>
<evidence type="ECO:0000313" key="1">
    <source>
        <dbReference type="EMBL" id="MBW89372.1"/>
    </source>
</evidence>
<accession>A0A2P2J7A8</accession>